<dbReference type="InterPro" id="IPR009351">
    <property type="entry name" value="AlkZ-like"/>
</dbReference>
<dbReference type="OrthoDB" id="9148135at2"/>
<dbReference type="GeneID" id="303172866"/>
<dbReference type="PANTHER" id="PTHR38479">
    <property type="entry name" value="LMO0824 PROTEIN"/>
    <property type="match status" value="1"/>
</dbReference>
<gene>
    <name evidence="1" type="ORF">CZ674_06470</name>
</gene>
<dbReference type="EMBL" id="FUHU01000026">
    <property type="protein sequence ID" value="SJM59027.1"/>
    <property type="molecule type" value="Genomic_DNA"/>
</dbReference>
<keyword evidence="2" id="KW-1185">Reference proteome</keyword>
<evidence type="ECO:0008006" key="3">
    <source>
        <dbReference type="Google" id="ProtNLM"/>
    </source>
</evidence>
<dbReference type="AlphaFoldDB" id="A0A1R4FT76"/>
<reference evidence="1 2" key="1">
    <citation type="submission" date="2017-02" db="EMBL/GenBank/DDBJ databases">
        <authorList>
            <person name="Peterson S.W."/>
        </authorList>
    </citation>
    <scope>NUCLEOTIDE SEQUENCE [LARGE SCALE GENOMIC DNA]</scope>
    <source>
        <strain evidence="1 2">LMG 22410</strain>
    </source>
</reference>
<dbReference type="Pfam" id="PF06224">
    <property type="entry name" value="AlkZ-like"/>
    <property type="match status" value="1"/>
</dbReference>
<protein>
    <recommendedName>
        <fullName evidence="3">Winged helix DNA-binding domain-containing protein</fullName>
    </recommendedName>
</protein>
<dbReference type="PANTHER" id="PTHR38479:SF2">
    <property type="entry name" value="WINGED HELIX DNA-BINDING DOMAIN-CONTAINING PROTEIN"/>
    <property type="match status" value="1"/>
</dbReference>
<proteinExistence type="predicted"/>
<dbReference type="RefSeq" id="WP_086991724.1">
    <property type="nucleotide sequence ID" value="NZ_FUHU01000026.1"/>
</dbReference>
<accession>A0A1R4FT76</accession>
<name>A0A1R4FT76_9MICO</name>
<evidence type="ECO:0000313" key="2">
    <source>
        <dbReference type="Proteomes" id="UP000195787"/>
    </source>
</evidence>
<sequence length="358" mass="38678">MADTPLALSRIVAHGLTRPGGTVREVVQAQLAMQGQDLPGVIASIALRTGGAVQDVLDAFDRGEIVRAYPMRGTVFAMAAEDALWVGELCNAAQVRAQIKRRAALGLSDGSFDIGRLILERVAFEGVPRAELFAEWQNAGIETSGGRGYHMLSHFVQIGVASYGSWNGSDNNVHLAEEWLPEGSGLEGRFNGDRVAAATELLGRYFASHGPASIRDAAWWTKLPLKLLREAAEGLGDSIERVETDGETLYQRAGLADEIAEEGKIAREPRLIPGFDELMLGYPDRSYMAGEEHLDKLAPGNNGVFKPTAIAGGAVQGTWKRAGRPGKRSFVLAPWRAVSDTRMRGFERAFAAFPFASE</sequence>
<evidence type="ECO:0000313" key="1">
    <source>
        <dbReference type="EMBL" id="SJM59027.1"/>
    </source>
</evidence>
<organism evidence="1 2">
    <name type="scientific">Agrococcus casei LMG 22410</name>
    <dbReference type="NCBI Taxonomy" id="1255656"/>
    <lineage>
        <taxon>Bacteria</taxon>
        <taxon>Bacillati</taxon>
        <taxon>Actinomycetota</taxon>
        <taxon>Actinomycetes</taxon>
        <taxon>Micrococcales</taxon>
        <taxon>Microbacteriaceae</taxon>
        <taxon>Agrococcus</taxon>
    </lineage>
</organism>
<dbReference type="Proteomes" id="UP000195787">
    <property type="component" value="Unassembled WGS sequence"/>
</dbReference>